<reference evidence="3" key="1">
    <citation type="journal article" date="2019" name="Int. J. Syst. Evol. Microbiol.">
        <title>The Global Catalogue of Microorganisms (GCM) 10K type strain sequencing project: providing services to taxonomists for standard genome sequencing and annotation.</title>
        <authorList>
            <consortium name="The Broad Institute Genomics Platform"/>
            <consortium name="The Broad Institute Genome Sequencing Center for Infectious Disease"/>
            <person name="Wu L."/>
            <person name="Ma J."/>
        </authorList>
    </citation>
    <scope>NUCLEOTIDE SEQUENCE [LARGE SCALE GENOMIC DNA]</scope>
    <source>
        <strain evidence="3">CCUG 62215</strain>
    </source>
</reference>
<gene>
    <name evidence="2" type="ORF">ACFQ1Q_09020</name>
</gene>
<sequence length="785" mass="81862">MKISTCFLFTKPIVAIKLFLLTFFLNFGLGSLEAQVTLDFRNPTIVNGGTNLAVGTQYRFQNVTTTPDGIDVDALVTITNSQAAILTQFDDLADHIGNGLSSFDPIVQINGGTIVNGSADGGFVEFLFEFVLNSDNSLPIFIELDAYSLDIDGSNTNIREYVIISDFGGYVLNNPSELNYLPSGRFEASTDLVNPGINANSQFLAKTEYSSLSSFTYRAGVLRDSGTSTTARQFALAFEPITFTNPNSVTVIDAVNDDFVSSGLTEGVGGVAGNVIVNDIVNGSPAVASNVTITLDDDDGSGVTIDTSGNLNVPAGSPIGSYSIVYTICTVTTPQNCDTATATFVVLPDTDGDGVNNSVDLDDDNDGILDINELECSSGFVDLNQAFTNNDTGTNGGTATASLTDIYPFSLSSGVSLDATFELFGTAEWSAGVYSEAVAGVSGDYIETQPDNTDFPNGDVAVYTYTFSQQVFNVNFKFGGLDNSDRVDFTALNGVEIVPVQLSDLNLGANVTITGQSAVSTAGGANAPSNSIAVSIQGPVTEIQLTVGKQNGNSGDVTMQFYELEYCIARDTDGDSLPNHLDTDSDNDGCPDSLESGAIDTNSDGVIDGDGFNSDGQVTTGGTIIAGSYNGVTGNEVIAVGLTVSDTSIPTTLSLNDGDNFTVMSNAVSGQTTSWDGAPNFLPNYGLGSNVTTDLVYSWTYDNGLGGGPVAVTPTESGATGQTFDFGTVTVSNSGIYEVIITHPDNECLSQTISLNLSVSLPPVADNEVVTGATINTLVPVDVLD</sequence>
<dbReference type="PROSITE" id="PS00018">
    <property type="entry name" value="EF_HAND_1"/>
    <property type="match status" value="1"/>
</dbReference>
<comment type="caution">
    <text evidence="2">The sequence shown here is derived from an EMBL/GenBank/DDBJ whole genome shotgun (WGS) entry which is preliminary data.</text>
</comment>
<feature type="non-terminal residue" evidence="2">
    <location>
        <position position="785"/>
    </location>
</feature>
<protein>
    <submittedName>
        <fullName evidence="2">Uncharacterized protein</fullName>
    </submittedName>
</protein>
<evidence type="ECO:0000313" key="2">
    <source>
        <dbReference type="EMBL" id="MFD1063384.1"/>
    </source>
</evidence>
<dbReference type="EMBL" id="JBHTJL010000009">
    <property type="protein sequence ID" value="MFD1063384.1"/>
    <property type="molecule type" value="Genomic_DNA"/>
</dbReference>
<dbReference type="Proteomes" id="UP001597013">
    <property type="component" value="Unassembled WGS sequence"/>
</dbReference>
<dbReference type="InterPro" id="IPR018247">
    <property type="entry name" value="EF_Hand_1_Ca_BS"/>
</dbReference>
<accession>A0ABW3N6Q7</accession>
<proteinExistence type="predicted"/>
<evidence type="ECO:0000313" key="3">
    <source>
        <dbReference type="Proteomes" id="UP001597013"/>
    </source>
</evidence>
<keyword evidence="3" id="KW-1185">Reference proteome</keyword>
<evidence type="ECO:0000256" key="1">
    <source>
        <dbReference type="SAM" id="MobiDB-lite"/>
    </source>
</evidence>
<organism evidence="2 3">
    <name type="scientific">Winogradskyella litorisediminis</name>
    <dbReference type="NCBI Taxonomy" id="1156618"/>
    <lineage>
        <taxon>Bacteria</taxon>
        <taxon>Pseudomonadati</taxon>
        <taxon>Bacteroidota</taxon>
        <taxon>Flavobacteriia</taxon>
        <taxon>Flavobacteriales</taxon>
        <taxon>Flavobacteriaceae</taxon>
        <taxon>Winogradskyella</taxon>
    </lineage>
</organism>
<feature type="region of interest" description="Disordered" evidence="1">
    <location>
        <begin position="578"/>
        <end position="613"/>
    </location>
</feature>
<name>A0ABW3N6Q7_9FLAO</name>